<accession>A0A835MFE9</accession>
<reference evidence="1 2" key="1">
    <citation type="submission" date="2020-10" db="EMBL/GenBank/DDBJ databases">
        <title>The Coptis chinensis genome and diversification of protoberbering-type alkaloids.</title>
        <authorList>
            <person name="Wang B."/>
            <person name="Shu S."/>
            <person name="Song C."/>
            <person name="Liu Y."/>
        </authorList>
    </citation>
    <scope>NUCLEOTIDE SEQUENCE [LARGE SCALE GENOMIC DNA]</scope>
    <source>
        <strain evidence="1">HL-2020</strain>
        <tissue evidence="1">Leaf</tissue>
    </source>
</reference>
<organism evidence="1 2">
    <name type="scientific">Coptis chinensis</name>
    <dbReference type="NCBI Taxonomy" id="261450"/>
    <lineage>
        <taxon>Eukaryota</taxon>
        <taxon>Viridiplantae</taxon>
        <taxon>Streptophyta</taxon>
        <taxon>Embryophyta</taxon>
        <taxon>Tracheophyta</taxon>
        <taxon>Spermatophyta</taxon>
        <taxon>Magnoliopsida</taxon>
        <taxon>Ranunculales</taxon>
        <taxon>Ranunculaceae</taxon>
        <taxon>Coptidoideae</taxon>
        <taxon>Coptis</taxon>
    </lineage>
</organism>
<gene>
    <name evidence="1" type="ORF">IFM89_019223</name>
</gene>
<dbReference type="Proteomes" id="UP000631114">
    <property type="component" value="Unassembled WGS sequence"/>
</dbReference>
<evidence type="ECO:0000313" key="1">
    <source>
        <dbReference type="EMBL" id="KAF9625134.1"/>
    </source>
</evidence>
<dbReference type="AlphaFoldDB" id="A0A835MFE9"/>
<protein>
    <submittedName>
        <fullName evidence="1">Uncharacterized protein</fullName>
    </submittedName>
</protein>
<sequence>MLCDYKCLYISQSKIKQVWFSNFNSLTSEELGKFYPLTIY</sequence>
<proteinExistence type="predicted"/>
<keyword evidence="2" id="KW-1185">Reference proteome</keyword>
<name>A0A835MFE9_9MAGN</name>
<comment type="caution">
    <text evidence="1">The sequence shown here is derived from an EMBL/GenBank/DDBJ whole genome shotgun (WGS) entry which is preliminary data.</text>
</comment>
<evidence type="ECO:0000313" key="2">
    <source>
        <dbReference type="Proteomes" id="UP000631114"/>
    </source>
</evidence>
<dbReference type="EMBL" id="JADFTS010000001">
    <property type="protein sequence ID" value="KAF9625134.1"/>
    <property type="molecule type" value="Genomic_DNA"/>
</dbReference>